<feature type="region of interest" description="Disordered" evidence="13">
    <location>
        <begin position="686"/>
        <end position="709"/>
    </location>
</feature>
<keyword evidence="3 12" id="KW-0378">Hydrolase</keyword>
<keyword evidence="2 12" id="KW-0547">Nucleotide-binding</keyword>
<keyword evidence="7" id="KW-0413">Isomerase</keyword>
<evidence type="ECO:0000256" key="8">
    <source>
        <dbReference type="ARBA" id="ARBA00034617"/>
    </source>
</evidence>
<dbReference type="PROSITE" id="PS51217">
    <property type="entry name" value="UVRD_HELICASE_CTER"/>
    <property type="match status" value="1"/>
</dbReference>
<dbReference type="Gene3D" id="3.40.50.300">
    <property type="entry name" value="P-loop containing nucleotide triphosphate hydrolases"/>
    <property type="match status" value="2"/>
</dbReference>
<protein>
    <recommendedName>
        <fullName evidence="9">DNA 3'-5' helicase</fullName>
        <ecNumber evidence="9">5.6.2.4</ecNumber>
    </recommendedName>
    <alternativeName>
        <fullName evidence="10">DNA 3'-5' helicase II</fullName>
    </alternativeName>
</protein>
<gene>
    <name evidence="16" type="ORF">BTW07_04035</name>
</gene>
<feature type="domain" description="UvrD-like helicase C-terminal" evidence="15">
    <location>
        <begin position="306"/>
        <end position="567"/>
    </location>
</feature>
<evidence type="ECO:0000256" key="6">
    <source>
        <dbReference type="ARBA" id="ARBA00023125"/>
    </source>
</evidence>
<evidence type="ECO:0000256" key="12">
    <source>
        <dbReference type="PROSITE-ProRule" id="PRU00560"/>
    </source>
</evidence>
<dbReference type="CDD" id="cd17932">
    <property type="entry name" value="DEXQc_UvrD"/>
    <property type="match status" value="1"/>
</dbReference>
<dbReference type="InterPro" id="IPR027417">
    <property type="entry name" value="P-loop_NTPase"/>
</dbReference>
<dbReference type="Proteomes" id="UP000186878">
    <property type="component" value="Unassembled WGS sequence"/>
</dbReference>
<comment type="catalytic activity">
    <reaction evidence="11">
        <text>ATP + H2O = ADP + phosphate + H(+)</text>
        <dbReference type="Rhea" id="RHEA:13065"/>
        <dbReference type="ChEBI" id="CHEBI:15377"/>
        <dbReference type="ChEBI" id="CHEBI:15378"/>
        <dbReference type="ChEBI" id="CHEBI:30616"/>
        <dbReference type="ChEBI" id="CHEBI:43474"/>
        <dbReference type="ChEBI" id="CHEBI:456216"/>
        <dbReference type="EC" id="5.6.2.4"/>
    </reaction>
</comment>
<dbReference type="Pfam" id="PF21196">
    <property type="entry name" value="PcrA_UvrD_tudor"/>
    <property type="match status" value="1"/>
</dbReference>
<feature type="binding site" evidence="12">
    <location>
        <begin position="37"/>
        <end position="44"/>
    </location>
    <ligand>
        <name>ATP</name>
        <dbReference type="ChEBI" id="CHEBI:30616"/>
    </ligand>
</feature>
<evidence type="ECO:0000259" key="14">
    <source>
        <dbReference type="PROSITE" id="PS51198"/>
    </source>
</evidence>
<evidence type="ECO:0000256" key="1">
    <source>
        <dbReference type="ARBA" id="ARBA00009922"/>
    </source>
</evidence>
<comment type="catalytic activity">
    <reaction evidence="8">
        <text>Couples ATP hydrolysis with the unwinding of duplex DNA by translocating in the 3'-5' direction.</text>
        <dbReference type="EC" id="5.6.2.4"/>
    </reaction>
</comment>
<dbReference type="GO" id="GO:0043138">
    <property type="term" value="F:3'-5' DNA helicase activity"/>
    <property type="evidence" value="ECO:0007669"/>
    <property type="project" value="UniProtKB-EC"/>
</dbReference>
<dbReference type="OrthoDB" id="9806690at2"/>
<evidence type="ECO:0000256" key="13">
    <source>
        <dbReference type="SAM" id="MobiDB-lite"/>
    </source>
</evidence>
<evidence type="ECO:0000256" key="10">
    <source>
        <dbReference type="ARBA" id="ARBA00034923"/>
    </source>
</evidence>
<evidence type="ECO:0000256" key="2">
    <source>
        <dbReference type="ARBA" id="ARBA00022741"/>
    </source>
</evidence>
<dbReference type="PANTHER" id="PTHR11070:SF2">
    <property type="entry name" value="ATP-DEPENDENT DNA HELICASE SRS2"/>
    <property type="match status" value="1"/>
</dbReference>
<dbReference type="GO" id="GO:0000725">
    <property type="term" value="P:recombinational repair"/>
    <property type="evidence" value="ECO:0007669"/>
    <property type="project" value="TreeGrafter"/>
</dbReference>
<feature type="compositionally biased region" description="Low complexity" evidence="13">
    <location>
        <begin position="695"/>
        <end position="707"/>
    </location>
</feature>
<comment type="caution">
    <text evidence="16">The sequence shown here is derived from an EMBL/GenBank/DDBJ whole genome shotgun (WGS) entry which is preliminary data.</text>
</comment>
<dbReference type="STRING" id="404433.BTW07_04035"/>
<evidence type="ECO:0000313" key="17">
    <source>
        <dbReference type="Proteomes" id="UP000186878"/>
    </source>
</evidence>
<dbReference type="EC" id="5.6.2.4" evidence="9"/>
<keyword evidence="17" id="KW-1185">Reference proteome</keyword>
<dbReference type="InterPro" id="IPR000212">
    <property type="entry name" value="DNA_helicase_UvrD/REP"/>
</dbReference>
<name>A0A1Q8SW26_9GAMM</name>
<dbReference type="InterPro" id="IPR014017">
    <property type="entry name" value="DNA_helicase_UvrD-like_C"/>
</dbReference>
<dbReference type="SUPFAM" id="SSF52540">
    <property type="entry name" value="P-loop containing nucleoside triphosphate hydrolases"/>
    <property type="match status" value="1"/>
</dbReference>
<evidence type="ECO:0000256" key="5">
    <source>
        <dbReference type="ARBA" id="ARBA00022840"/>
    </source>
</evidence>
<proteinExistence type="inferred from homology"/>
<dbReference type="InterPro" id="IPR014016">
    <property type="entry name" value="UvrD-like_ATP-bd"/>
</dbReference>
<evidence type="ECO:0000313" key="16">
    <source>
        <dbReference type="EMBL" id="OLO05646.1"/>
    </source>
</evidence>
<evidence type="ECO:0000256" key="7">
    <source>
        <dbReference type="ARBA" id="ARBA00023235"/>
    </source>
</evidence>
<dbReference type="Pfam" id="PF13361">
    <property type="entry name" value="UvrD_C"/>
    <property type="match status" value="1"/>
</dbReference>
<sequence length="759" mass="85105">MTDRALSTLPDVATADGLTAEQRAVVGHLEGHARVAAVAGAGKTTTLVRRVLHLLASGENPRRILVLMFNRAARDDFRAKLTREAPSNVVLPEVRTFHSIGHRLSQSLTRWGYLPPRQLLQADWQRERLLRQAVMQSLASADSETREAALDADRLEAFGQFCDLVKAEVVTPAELFERLGYTGGERHFIDAFDVAESLLEASASMTYADLLYRPLRCLESHADARRRVEGFLGHVIVDEYQDINEAQLRLLRVLAGHQAQVMAVGDANQCIYEWRGARPDAMLARFDGLFGRASEYPLSFTFRHGHALALAANHAIRNNRQRWDQLCLAAPGNPLTQLRTGVGASALLEALQRWHADGRRTDEACVLVRSWSLSVSVQLQLLRAGIPFRLAQEERFVFRLPLVQALAGYLQLAREPQRLQDPAHLTLLFSQPTTFVAQERVRRLVEELARTQQWPAREATVLAGLKPGQRRHLKRRWQLLCELPKLAAWPPAKLLEHVVDAIDAEKVLRRSAARREKGDDDVRLLDVLIEQAGELASDPDAFIELLRNPVENRPDGVLISTVHGAKGLEWPLVAVWGLNEEDFPHFSRDNPLSPERLEEERRLYYVAITRAREQLLLVQDGGDHRPSRFLEETAVEDCRRIDLAIRGDREVAVAVREPEMIGTYLERIGRECSDLEHLGQDVKLHARQPERSFTAPDADAGSSSGAPWQVGDRVRHASFGDGEVLVVEGNDANPVIDVRFDSAGRRRLIAARAPLTKLS</sequence>
<feature type="domain" description="UvrD-like helicase ATP-binding" evidence="14">
    <location>
        <begin position="16"/>
        <end position="305"/>
    </location>
</feature>
<dbReference type="RefSeq" id="WP_075568867.1">
    <property type="nucleotide sequence ID" value="NZ_MSDO01000003.1"/>
</dbReference>
<reference evidence="16 17" key="1">
    <citation type="submission" date="2016-12" db="EMBL/GenBank/DDBJ databases">
        <title>Draft genome sequences of strains Salinicola socius SMB35, Salinicola sp. MH3R3-1 and Chromohalobacter sp. SMB17 from the Verkhnekamsk potash mining region of Russia.</title>
        <authorList>
            <person name="Mavrodi D.V."/>
            <person name="Olsson B.E."/>
            <person name="Korsakova E.S."/>
            <person name="Pyankova A."/>
            <person name="Mavrodi O.V."/>
            <person name="Plotnikova E.G."/>
        </authorList>
    </citation>
    <scope>NUCLEOTIDE SEQUENCE [LARGE SCALE GENOMIC DNA]</scope>
    <source>
        <strain evidence="16 17">SMB35</strain>
    </source>
</reference>
<keyword evidence="6" id="KW-0238">DNA-binding</keyword>
<dbReference type="PANTHER" id="PTHR11070">
    <property type="entry name" value="UVRD / RECB / PCRA DNA HELICASE FAMILY MEMBER"/>
    <property type="match status" value="1"/>
</dbReference>
<dbReference type="Pfam" id="PF00580">
    <property type="entry name" value="UvrD-helicase"/>
    <property type="match status" value="1"/>
</dbReference>
<dbReference type="Gene3D" id="1.10.486.10">
    <property type="entry name" value="PCRA, domain 4"/>
    <property type="match status" value="1"/>
</dbReference>
<dbReference type="GO" id="GO:0003677">
    <property type="term" value="F:DNA binding"/>
    <property type="evidence" value="ECO:0007669"/>
    <property type="project" value="UniProtKB-KW"/>
</dbReference>
<organism evidence="16 17">
    <name type="scientific">Salinicola socius</name>
    <dbReference type="NCBI Taxonomy" id="404433"/>
    <lineage>
        <taxon>Bacteria</taxon>
        <taxon>Pseudomonadati</taxon>
        <taxon>Pseudomonadota</taxon>
        <taxon>Gammaproteobacteria</taxon>
        <taxon>Oceanospirillales</taxon>
        <taxon>Halomonadaceae</taxon>
        <taxon>Salinicola</taxon>
    </lineage>
</organism>
<dbReference type="Gene3D" id="1.10.10.160">
    <property type="match status" value="1"/>
</dbReference>
<evidence type="ECO:0000256" key="4">
    <source>
        <dbReference type="ARBA" id="ARBA00022806"/>
    </source>
</evidence>
<dbReference type="PROSITE" id="PS51198">
    <property type="entry name" value="UVRD_HELICASE_ATP_BIND"/>
    <property type="match status" value="1"/>
</dbReference>
<dbReference type="InterPro" id="IPR013986">
    <property type="entry name" value="DExx_box_DNA_helicase_dom_sf"/>
</dbReference>
<accession>A0A1Q8SW26</accession>
<comment type="similarity">
    <text evidence="1">Belongs to the helicase family. UvrD subfamily.</text>
</comment>
<evidence type="ECO:0000256" key="3">
    <source>
        <dbReference type="ARBA" id="ARBA00022801"/>
    </source>
</evidence>
<dbReference type="GO" id="GO:0005524">
    <property type="term" value="F:ATP binding"/>
    <property type="evidence" value="ECO:0007669"/>
    <property type="project" value="UniProtKB-UniRule"/>
</dbReference>
<dbReference type="EMBL" id="MSDO01000003">
    <property type="protein sequence ID" value="OLO05646.1"/>
    <property type="molecule type" value="Genomic_DNA"/>
</dbReference>
<dbReference type="GO" id="GO:0016887">
    <property type="term" value="F:ATP hydrolysis activity"/>
    <property type="evidence" value="ECO:0007669"/>
    <property type="project" value="RHEA"/>
</dbReference>
<keyword evidence="5 12" id="KW-0067">ATP-binding</keyword>
<evidence type="ECO:0000256" key="9">
    <source>
        <dbReference type="ARBA" id="ARBA00034808"/>
    </source>
</evidence>
<evidence type="ECO:0000259" key="15">
    <source>
        <dbReference type="PROSITE" id="PS51217"/>
    </source>
</evidence>
<keyword evidence="4 12" id="KW-0347">Helicase</keyword>
<dbReference type="AlphaFoldDB" id="A0A1Q8SW26"/>
<evidence type="ECO:0000256" key="11">
    <source>
        <dbReference type="ARBA" id="ARBA00048988"/>
    </source>
</evidence>